<dbReference type="EMBL" id="VOIH02000009">
    <property type="protein sequence ID" value="KAF3437437.1"/>
    <property type="molecule type" value="Genomic_DNA"/>
</dbReference>
<keyword evidence="3" id="KW-0560">Oxidoreductase</keyword>
<keyword evidence="6" id="KW-1185">Reference proteome</keyword>
<evidence type="ECO:0000256" key="2">
    <source>
        <dbReference type="ARBA" id="ARBA00022857"/>
    </source>
</evidence>
<dbReference type="GO" id="GO:0008670">
    <property type="term" value="F:2,4-dienoyl-CoA reductase (NADPH) activity"/>
    <property type="evidence" value="ECO:0007669"/>
    <property type="project" value="InterPro"/>
</dbReference>
<name>A0A8K0E5Z0_9ROSA</name>
<protein>
    <recommendedName>
        <fullName evidence="4">Disease resistance protein winged helix domain-containing protein</fullName>
    </recommendedName>
</protein>
<evidence type="ECO:0000313" key="6">
    <source>
        <dbReference type="Proteomes" id="UP000796880"/>
    </source>
</evidence>
<keyword evidence="1" id="KW-0677">Repeat</keyword>
<feature type="domain" description="Disease resistance protein winged helix" evidence="4">
    <location>
        <begin position="188"/>
        <end position="240"/>
    </location>
</feature>
<reference evidence="5" key="1">
    <citation type="submission" date="2020-03" db="EMBL/GenBank/DDBJ databases">
        <title>A high-quality chromosome-level genome assembly of a woody plant with both climbing and erect habits, Rhamnella rubrinervis.</title>
        <authorList>
            <person name="Lu Z."/>
            <person name="Yang Y."/>
            <person name="Zhu X."/>
            <person name="Sun Y."/>
        </authorList>
    </citation>
    <scope>NUCLEOTIDE SEQUENCE</scope>
    <source>
        <strain evidence="5">BYM</strain>
        <tissue evidence="5">Leaf</tissue>
    </source>
</reference>
<comment type="caution">
    <text evidence="5">The sequence shown here is derived from an EMBL/GenBank/DDBJ whole genome shotgun (WGS) entry which is preliminary data.</text>
</comment>
<sequence length="244" mass="27339">MPNWEEWSFVDAGEGALGFSVSKNEVFPLPSRNQWLSIFSNFIQAVIDATTRNLALGWGSEYGIRVNGIAPVLDINSVGTFTMCDKALKNLKKGSGTSVVVDGGLWMSGPRPMPKDTVRQAVGFDGDVREQEDAKELCINFCPIMDFIRYLKKRASGRSDSSSGGVILNQCYFTLYSYLVSNPFLNSQDLLQPQQRKSVGDVGEEYFNEPLSRLLFQQNMRIDPYEEMSFVMHDLVNDLAKFVS</sequence>
<dbReference type="Proteomes" id="UP000796880">
    <property type="component" value="Unassembled WGS sequence"/>
</dbReference>
<evidence type="ECO:0000259" key="4">
    <source>
        <dbReference type="Pfam" id="PF23559"/>
    </source>
</evidence>
<dbReference type="InterPro" id="IPR045017">
    <property type="entry name" value="DECR2-like"/>
</dbReference>
<evidence type="ECO:0000256" key="1">
    <source>
        <dbReference type="ARBA" id="ARBA00022737"/>
    </source>
</evidence>
<dbReference type="AlphaFoldDB" id="A0A8K0E5Z0"/>
<keyword evidence="2" id="KW-0521">NADP</keyword>
<proteinExistence type="predicted"/>
<dbReference type="GO" id="GO:0005777">
    <property type="term" value="C:peroxisome"/>
    <property type="evidence" value="ECO:0007669"/>
    <property type="project" value="TreeGrafter"/>
</dbReference>
<dbReference type="GO" id="GO:0009062">
    <property type="term" value="P:fatty acid catabolic process"/>
    <property type="evidence" value="ECO:0007669"/>
    <property type="project" value="InterPro"/>
</dbReference>
<dbReference type="InterPro" id="IPR058922">
    <property type="entry name" value="WHD_DRP"/>
</dbReference>
<accession>A0A8K0E5Z0</accession>
<dbReference type="PANTHER" id="PTHR43296:SF2">
    <property type="entry name" value="PEROXISOMAL 2,4-DIENOYL-COA REDUCTASE [(3E)-ENOYL-COA-PRODUCING]"/>
    <property type="match status" value="1"/>
</dbReference>
<organism evidence="5 6">
    <name type="scientific">Rhamnella rubrinervis</name>
    <dbReference type="NCBI Taxonomy" id="2594499"/>
    <lineage>
        <taxon>Eukaryota</taxon>
        <taxon>Viridiplantae</taxon>
        <taxon>Streptophyta</taxon>
        <taxon>Embryophyta</taxon>
        <taxon>Tracheophyta</taxon>
        <taxon>Spermatophyta</taxon>
        <taxon>Magnoliopsida</taxon>
        <taxon>eudicotyledons</taxon>
        <taxon>Gunneridae</taxon>
        <taxon>Pentapetalae</taxon>
        <taxon>rosids</taxon>
        <taxon>fabids</taxon>
        <taxon>Rosales</taxon>
        <taxon>Rhamnaceae</taxon>
        <taxon>rhamnoid group</taxon>
        <taxon>Rhamneae</taxon>
        <taxon>Rhamnella</taxon>
    </lineage>
</organism>
<dbReference type="Pfam" id="PF23559">
    <property type="entry name" value="WHD_DRP"/>
    <property type="match status" value="1"/>
</dbReference>
<dbReference type="PANTHER" id="PTHR43296">
    <property type="entry name" value="PEROXISOMAL 2,4-DIENOYL-COA REDUCTASE"/>
    <property type="match status" value="1"/>
</dbReference>
<gene>
    <name evidence="5" type="ORF">FNV43_RR20190</name>
</gene>
<evidence type="ECO:0000256" key="3">
    <source>
        <dbReference type="ARBA" id="ARBA00023002"/>
    </source>
</evidence>
<evidence type="ECO:0000313" key="5">
    <source>
        <dbReference type="EMBL" id="KAF3437437.1"/>
    </source>
</evidence>